<gene>
    <name evidence="6" type="primary">ruvA</name>
    <name evidence="8" type="ORF">SAMN06296427_106141</name>
</gene>
<dbReference type="InterPro" id="IPR012340">
    <property type="entry name" value="NA-bd_OB-fold"/>
</dbReference>
<dbReference type="RefSeq" id="WP_084017622.1">
    <property type="nucleotide sequence ID" value="NZ_FWXS01000006.1"/>
</dbReference>
<dbReference type="Pfam" id="PF14520">
    <property type="entry name" value="HHH_5"/>
    <property type="match status" value="1"/>
</dbReference>
<proteinExistence type="inferred from homology"/>
<dbReference type="InterPro" id="IPR036267">
    <property type="entry name" value="RuvA_C_sf"/>
</dbReference>
<dbReference type="GO" id="GO:0006281">
    <property type="term" value="P:DNA repair"/>
    <property type="evidence" value="ECO:0007669"/>
    <property type="project" value="UniProtKB-UniRule"/>
</dbReference>
<dbReference type="InterPro" id="IPR000085">
    <property type="entry name" value="RuvA"/>
</dbReference>
<name>A0A1W2BGQ2_9FLAO</name>
<feature type="region of interest" description="Domain III" evidence="6">
    <location>
        <begin position="143"/>
        <end position="194"/>
    </location>
</feature>
<dbReference type="OrthoDB" id="5293449at2"/>
<dbReference type="AlphaFoldDB" id="A0A1W2BGQ2"/>
<evidence type="ECO:0000256" key="1">
    <source>
        <dbReference type="ARBA" id="ARBA00022490"/>
    </source>
</evidence>
<evidence type="ECO:0000256" key="4">
    <source>
        <dbReference type="ARBA" id="ARBA00023172"/>
    </source>
</evidence>
<dbReference type="GO" id="GO:0000400">
    <property type="term" value="F:four-way junction DNA binding"/>
    <property type="evidence" value="ECO:0007669"/>
    <property type="project" value="UniProtKB-UniRule"/>
</dbReference>
<dbReference type="Gene3D" id="1.10.150.20">
    <property type="entry name" value="5' to 3' exonuclease, C-terminal subdomain"/>
    <property type="match status" value="1"/>
</dbReference>
<accession>A0A1W2BGQ2</accession>
<dbReference type="EMBL" id="FWXS01000006">
    <property type="protein sequence ID" value="SMC71628.1"/>
    <property type="molecule type" value="Genomic_DNA"/>
</dbReference>
<keyword evidence="8" id="KW-0378">Hydrolase</keyword>
<dbReference type="InterPro" id="IPR010994">
    <property type="entry name" value="RuvA_2-like"/>
</dbReference>
<evidence type="ECO:0000256" key="3">
    <source>
        <dbReference type="ARBA" id="ARBA00023125"/>
    </source>
</evidence>
<dbReference type="Pfam" id="PF01330">
    <property type="entry name" value="RuvA_N"/>
    <property type="match status" value="1"/>
</dbReference>
<evidence type="ECO:0000256" key="6">
    <source>
        <dbReference type="HAMAP-Rule" id="MF_00031"/>
    </source>
</evidence>
<dbReference type="GO" id="GO:0009378">
    <property type="term" value="F:four-way junction helicase activity"/>
    <property type="evidence" value="ECO:0007669"/>
    <property type="project" value="InterPro"/>
</dbReference>
<dbReference type="InterPro" id="IPR003583">
    <property type="entry name" value="Hlx-hairpin-Hlx_DNA-bd_motif"/>
</dbReference>
<evidence type="ECO:0000256" key="5">
    <source>
        <dbReference type="ARBA" id="ARBA00023204"/>
    </source>
</evidence>
<dbReference type="InterPro" id="IPR011114">
    <property type="entry name" value="RuvA_C"/>
</dbReference>
<dbReference type="Gene3D" id="1.10.8.10">
    <property type="entry name" value="DNA helicase RuvA subunit, C-terminal domain"/>
    <property type="match status" value="1"/>
</dbReference>
<feature type="domain" description="Helix-hairpin-helix DNA-binding motif class 1" evidence="7">
    <location>
        <begin position="107"/>
        <end position="126"/>
    </location>
</feature>
<keyword evidence="2 6" id="KW-0227">DNA damage</keyword>
<comment type="function">
    <text evidence="6">The RuvA-RuvB-RuvC complex processes Holliday junction (HJ) DNA during genetic recombination and DNA repair, while the RuvA-RuvB complex plays an important role in the rescue of blocked DNA replication forks via replication fork reversal (RFR). RuvA specifically binds to HJ cruciform DNA, conferring on it an open structure. The RuvB hexamer acts as an ATP-dependent pump, pulling dsDNA into and through the RuvAB complex. HJ branch migration allows RuvC to scan DNA until it finds its consensus sequence, where it cleaves and resolves the cruciform DNA.</text>
</comment>
<keyword evidence="5 6" id="KW-0234">DNA repair</keyword>
<dbReference type="Gene3D" id="2.40.50.140">
    <property type="entry name" value="Nucleic acid-binding proteins"/>
    <property type="match status" value="1"/>
</dbReference>
<dbReference type="InterPro" id="IPR013849">
    <property type="entry name" value="DNA_helicase_Holl-junc_RuvA_I"/>
</dbReference>
<dbReference type="SUPFAM" id="SSF47781">
    <property type="entry name" value="RuvA domain 2-like"/>
    <property type="match status" value="1"/>
</dbReference>
<feature type="domain" description="Helix-hairpin-helix DNA-binding motif class 1" evidence="7">
    <location>
        <begin position="154"/>
        <end position="173"/>
    </location>
</feature>
<evidence type="ECO:0000259" key="7">
    <source>
        <dbReference type="SMART" id="SM00278"/>
    </source>
</evidence>
<comment type="caution">
    <text evidence="6">Lacks conserved residue(s) required for the propagation of feature annotation.</text>
</comment>
<evidence type="ECO:0000313" key="8">
    <source>
        <dbReference type="EMBL" id="SMC71628.1"/>
    </source>
</evidence>
<keyword evidence="8" id="KW-0347">Helicase</keyword>
<dbReference type="GO" id="GO:0005737">
    <property type="term" value="C:cytoplasm"/>
    <property type="evidence" value="ECO:0007669"/>
    <property type="project" value="UniProtKB-SubCell"/>
</dbReference>
<dbReference type="SUPFAM" id="SSF46929">
    <property type="entry name" value="DNA helicase RuvA subunit, C-terminal domain"/>
    <property type="match status" value="1"/>
</dbReference>
<dbReference type="STRING" id="1434700.SAMN06296427_106141"/>
<dbReference type="Proteomes" id="UP000192393">
    <property type="component" value="Unassembled WGS sequence"/>
</dbReference>
<dbReference type="NCBIfam" id="TIGR00084">
    <property type="entry name" value="ruvA"/>
    <property type="match status" value="1"/>
</dbReference>
<evidence type="ECO:0000313" key="9">
    <source>
        <dbReference type="Proteomes" id="UP000192393"/>
    </source>
</evidence>
<keyword evidence="8" id="KW-0067">ATP-binding</keyword>
<keyword evidence="3 6" id="KW-0238">DNA-binding</keyword>
<dbReference type="GO" id="GO:0009379">
    <property type="term" value="C:Holliday junction helicase complex"/>
    <property type="evidence" value="ECO:0007669"/>
    <property type="project" value="InterPro"/>
</dbReference>
<reference evidence="8 9" key="1">
    <citation type="submission" date="2017-04" db="EMBL/GenBank/DDBJ databases">
        <authorList>
            <person name="Afonso C.L."/>
            <person name="Miller P.J."/>
            <person name="Scott M.A."/>
            <person name="Spackman E."/>
            <person name="Goraichik I."/>
            <person name="Dimitrov K.M."/>
            <person name="Suarez D.L."/>
            <person name="Swayne D.E."/>
        </authorList>
    </citation>
    <scope>NUCLEOTIDE SEQUENCE [LARGE SCALE GENOMIC DNA]</scope>
    <source>
        <strain evidence="8 9">CGMCC 1.12708</strain>
    </source>
</reference>
<keyword evidence="8" id="KW-0547">Nucleotide-binding</keyword>
<comment type="subunit">
    <text evidence="6">Homotetramer. Forms an RuvA(8)-RuvB(12)-Holliday junction (HJ) complex. HJ DNA is sandwiched between 2 RuvA tetramers; dsDNA enters through RuvA and exits via RuvB. An RuvB hexamer assembles on each DNA strand where it exits the tetramer. Each RuvB hexamer is contacted by two RuvA subunits (via domain III) on 2 adjacent RuvB subunits; this complex drives branch migration. In the full resolvosome a probable DNA-RuvA(4)-RuvB(12)-RuvC(2) complex forms which resolves the HJ.</text>
</comment>
<dbReference type="GO" id="GO:0005524">
    <property type="term" value="F:ATP binding"/>
    <property type="evidence" value="ECO:0007669"/>
    <property type="project" value="InterPro"/>
</dbReference>
<organism evidence="8 9">
    <name type="scientific">Moheibacter sediminis</name>
    <dbReference type="NCBI Taxonomy" id="1434700"/>
    <lineage>
        <taxon>Bacteria</taxon>
        <taxon>Pseudomonadati</taxon>
        <taxon>Bacteroidota</taxon>
        <taxon>Flavobacteriia</taxon>
        <taxon>Flavobacteriales</taxon>
        <taxon>Weeksellaceae</taxon>
        <taxon>Moheibacter</taxon>
    </lineage>
</organism>
<protein>
    <recommendedName>
        <fullName evidence="6">Holliday junction branch migration complex subunit RuvA</fullName>
    </recommendedName>
</protein>
<dbReference type="SUPFAM" id="SSF50249">
    <property type="entry name" value="Nucleic acid-binding proteins"/>
    <property type="match status" value="1"/>
</dbReference>
<evidence type="ECO:0000256" key="2">
    <source>
        <dbReference type="ARBA" id="ARBA00022763"/>
    </source>
</evidence>
<dbReference type="GO" id="GO:0048476">
    <property type="term" value="C:Holliday junction resolvase complex"/>
    <property type="evidence" value="ECO:0007669"/>
    <property type="project" value="UniProtKB-UniRule"/>
</dbReference>
<sequence length="194" mass="21717">MITHLNGKLIEIYPSHAIVECGGIGYWVNISLNSYSKLEKEENVKIFTQFVVREDAHILFGFHSKKEREVFQKLVSVNGVGPSSAMMMLSSLEIDEIVESIENADVKKLQSVKGIGAKTAQRIIIDLKDKLTDDVFNFNINSDNSKNKSKFEALSALDVLGIPRKTAEKVMEVVSKDYPDAEADVLVKETLKRL</sequence>
<feature type="domain" description="Helix-hairpin-helix DNA-binding motif class 1" evidence="7">
    <location>
        <begin position="72"/>
        <end position="91"/>
    </location>
</feature>
<comment type="subcellular location">
    <subcellularLocation>
        <location evidence="6">Cytoplasm</location>
    </subcellularLocation>
</comment>
<comment type="domain">
    <text evidence="6">Has three domains with a flexible linker between the domains II and III and assumes an 'L' shape. Domain III is highly mobile and contacts RuvB.</text>
</comment>
<dbReference type="HAMAP" id="MF_00031">
    <property type="entry name" value="DNA_HJ_migration_RuvA"/>
    <property type="match status" value="1"/>
</dbReference>
<dbReference type="GO" id="GO:0006310">
    <property type="term" value="P:DNA recombination"/>
    <property type="evidence" value="ECO:0007669"/>
    <property type="project" value="UniProtKB-UniRule"/>
</dbReference>
<keyword evidence="4 6" id="KW-0233">DNA recombination</keyword>
<comment type="similarity">
    <text evidence="6">Belongs to the RuvA family.</text>
</comment>
<dbReference type="SMART" id="SM00278">
    <property type="entry name" value="HhH1"/>
    <property type="match status" value="3"/>
</dbReference>
<keyword evidence="9" id="KW-1185">Reference proteome</keyword>
<keyword evidence="1 6" id="KW-0963">Cytoplasm</keyword>
<dbReference type="CDD" id="cd14332">
    <property type="entry name" value="UBA_RuvA_C"/>
    <property type="match status" value="1"/>
</dbReference>